<feature type="compositionally biased region" description="Low complexity" evidence="5">
    <location>
        <begin position="150"/>
        <end position="167"/>
    </location>
</feature>
<comment type="function">
    <text evidence="3">Mediates the transfer of lipids between membranes at organelle contact sites.</text>
</comment>
<evidence type="ECO:0000313" key="7">
    <source>
        <dbReference type="EMBL" id="KYQ91390.1"/>
    </source>
</evidence>
<dbReference type="EMBL" id="LODT01000035">
    <property type="protein sequence ID" value="KYQ91390.1"/>
    <property type="molecule type" value="Genomic_DNA"/>
</dbReference>
<dbReference type="SUPFAM" id="SSF57845">
    <property type="entry name" value="B-box zinc-binding domain"/>
    <property type="match status" value="1"/>
</dbReference>
<feature type="region of interest" description="Disordered" evidence="5">
    <location>
        <begin position="149"/>
        <end position="182"/>
    </location>
</feature>
<dbReference type="InterPro" id="IPR000315">
    <property type="entry name" value="Znf_B-box"/>
</dbReference>
<dbReference type="GO" id="GO:0008270">
    <property type="term" value="F:zinc ion binding"/>
    <property type="evidence" value="ECO:0007669"/>
    <property type="project" value="UniProtKB-KW"/>
</dbReference>
<reference evidence="7 8" key="1">
    <citation type="submission" date="2015-12" db="EMBL/GenBank/DDBJ databases">
        <title>Dictyostelia acquired genes for synthesis and detection of signals that induce cell-type specialization by lateral gene transfer from prokaryotes.</title>
        <authorList>
            <person name="Gloeckner G."/>
            <person name="Schaap P."/>
        </authorList>
    </citation>
    <scope>NUCLEOTIDE SEQUENCE [LARGE SCALE GENOMIC DNA]</scope>
    <source>
        <strain evidence="7 8">TK</strain>
    </source>
</reference>
<dbReference type="GO" id="GO:0016020">
    <property type="term" value="C:membrane"/>
    <property type="evidence" value="ECO:0007669"/>
    <property type="project" value="UniProtKB-SubCell"/>
</dbReference>
<evidence type="ECO:0000256" key="2">
    <source>
        <dbReference type="ARBA" id="ARBA00006545"/>
    </source>
</evidence>
<keyword evidence="4" id="KW-0863">Zinc-finger</keyword>
<evidence type="ECO:0000259" key="6">
    <source>
        <dbReference type="PROSITE" id="PS50119"/>
    </source>
</evidence>
<comment type="subcellular location">
    <subcellularLocation>
        <location evidence="1">Membrane</location>
        <topology evidence="1">Peripheral membrane protein</topology>
    </subcellularLocation>
</comment>
<dbReference type="InParanoid" id="A0A151ZBR8"/>
<name>A0A151ZBR8_TIELA</name>
<accession>A0A151ZBR8</accession>
<comment type="caution">
    <text evidence="7">The sequence shown here is derived from an EMBL/GenBank/DDBJ whole genome shotgun (WGS) entry which is preliminary data.</text>
</comment>
<dbReference type="GO" id="GO:0006623">
    <property type="term" value="P:protein targeting to vacuole"/>
    <property type="evidence" value="ECO:0007669"/>
    <property type="project" value="TreeGrafter"/>
</dbReference>
<proteinExistence type="inferred from homology"/>
<evidence type="ECO:0000313" key="8">
    <source>
        <dbReference type="Proteomes" id="UP000076078"/>
    </source>
</evidence>
<keyword evidence="4" id="KW-0479">Metal-binding</keyword>
<dbReference type="InterPro" id="IPR026847">
    <property type="entry name" value="VPS13"/>
</dbReference>
<sequence>MMSIEKNDNENENQMCLQHNKIKQYYCKSCMDTFCVECDQLVHSTNSSVALHIRVNTEEINSNILHQLGKDLIVGETINTLKENRNAITSSGNNKLKLSTGSSNSTNSNSPIIERKDQSSIQKLPSEYEYDDSDTFQAKNSPLIARKSITNNNSATNNNNNNNSNNSKTIVNEDNENDKQDKKNMVTFTNEYEFRSNSCALEDGEVDDFNEEEEKKNREAEHVGKGIVDGVKLGINGFLTGAKGIVLEPKEGIKKEGAKGFFKGVGVGLGGAVINPIKGTAGFLTKTSEGLRNTPNAIFSDKNDPNNLDTFHQREKEADNILEGIFQGTLSLSKNIFDGVTGVVMDPINGAQQQGAKGFFKGLGSGLMGVVVKPVSGAIDFVGKPIEGLTSQVSSNLQTLKNL</sequence>
<organism evidence="7 8">
    <name type="scientific">Tieghemostelium lacteum</name>
    <name type="common">Slime mold</name>
    <name type="synonym">Dictyostelium lacteum</name>
    <dbReference type="NCBI Taxonomy" id="361077"/>
    <lineage>
        <taxon>Eukaryota</taxon>
        <taxon>Amoebozoa</taxon>
        <taxon>Evosea</taxon>
        <taxon>Eumycetozoa</taxon>
        <taxon>Dictyostelia</taxon>
        <taxon>Dictyosteliales</taxon>
        <taxon>Raperosteliaceae</taxon>
        <taxon>Tieghemostelium</taxon>
    </lineage>
</organism>
<evidence type="ECO:0000256" key="5">
    <source>
        <dbReference type="SAM" id="MobiDB-lite"/>
    </source>
</evidence>
<dbReference type="Proteomes" id="UP000076078">
    <property type="component" value="Unassembled WGS sequence"/>
</dbReference>
<dbReference type="PANTHER" id="PTHR16166">
    <property type="entry name" value="VACUOLAR PROTEIN SORTING-ASSOCIATED PROTEIN VPS13"/>
    <property type="match status" value="1"/>
</dbReference>
<dbReference type="AlphaFoldDB" id="A0A151ZBR8"/>
<evidence type="ECO:0000256" key="1">
    <source>
        <dbReference type="ARBA" id="ARBA00004170"/>
    </source>
</evidence>
<keyword evidence="8" id="KW-1185">Reference proteome</keyword>
<dbReference type="OrthoDB" id="428159at2759"/>
<dbReference type="GO" id="GO:0045053">
    <property type="term" value="P:protein retention in Golgi apparatus"/>
    <property type="evidence" value="ECO:0007669"/>
    <property type="project" value="TreeGrafter"/>
</dbReference>
<keyword evidence="4" id="KW-0862">Zinc</keyword>
<gene>
    <name evidence="7" type="ORF">DLAC_08349</name>
</gene>
<comment type="similarity">
    <text evidence="2">Belongs to the VPS13 family.</text>
</comment>
<feature type="compositionally biased region" description="Low complexity" evidence="5">
    <location>
        <begin position="93"/>
        <end position="110"/>
    </location>
</feature>
<dbReference type="PANTHER" id="PTHR16166:SF93">
    <property type="entry name" value="INTERMEMBRANE LIPID TRANSFER PROTEIN VPS13"/>
    <property type="match status" value="1"/>
</dbReference>
<dbReference type="CDD" id="cd19757">
    <property type="entry name" value="Bbox1"/>
    <property type="match status" value="1"/>
</dbReference>
<protein>
    <recommendedName>
        <fullName evidence="6">B box-type domain-containing protein</fullName>
    </recommendedName>
</protein>
<dbReference type="PROSITE" id="PS50119">
    <property type="entry name" value="ZF_BBOX"/>
    <property type="match status" value="1"/>
</dbReference>
<feature type="region of interest" description="Disordered" evidence="5">
    <location>
        <begin position="90"/>
        <end position="121"/>
    </location>
</feature>
<feature type="domain" description="B box-type" evidence="6">
    <location>
        <begin position="11"/>
        <end position="51"/>
    </location>
</feature>
<evidence type="ECO:0000256" key="3">
    <source>
        <dbReference type="ARBA" id="ARBA00033718"/>
    </source>
</evidence>
<evidence type="ECO:0000256" key="4">
    <source>
        <dbReference type="PROSITE-ProRule" id="PRU00024"/>
    </source>
</evidence>